<dbReference type="EMBL" id="AKJY01000018">
    <property type="protein sequence ID" value="EJL73905.1"/>
    <property type="molecule type" value="Genomic_DNA"/>
</dbReference>
<evidence type="ECO:0000256" key="1">
    <source>
        <dbReference type="SAM" id="Phobius"/>
    </source>
</evidence>
<keyword evidence="3" id="KW-1185">Reference proteome</keyword>
<keyword evidence="1" id="KW-0812">Transmembrane</keyword>
<sequence length="68" mass="7581">MINRGFQKTFPLLISKKYLKNIFILQNNFYICPIKMLSQQNISQVLSGIFISAAASVTVIISTATTTP</sequence>
<dbReference type="AlphaFoldDB" id="J2K180"/>
<name>J2K180_9FLAO</name>
<organism evidence="2 3">
    <name type="scientific">Chryseobacterium populi</name>
    <dbReference type="NCBI Taxonomy" id="1144316"/>
    <lineage>
        <taxon>Bacteria</taxon>
        <taxon>Pseudomonadati</taxon>
        <taxon>Bacteroidota</taxon>
        <taxon>Flavobacteriia</taxon>
        <taxon>Flavobacteriales</taxon>
        <taxon>Weeksellaceae</taxon>
        <taxon>Chryseobacterium group</taxon>
        <taxon>Chryseobacterium</taxon>
    </lineage>
</organism>
<proteinExistence type="predicted"/>
<reference evidence="2 3" key="1">
    <citation type="journal article" date="2012" name="J. Bacteriol.">
        <title>Twenty-one genome sequences from Pseudomonas species and 19 genome sequences from diverse bacteria isolated from the rhizosphere and endosphere of Populus deltoides.</title>
        <authorList>
            <person name="Brown S.D."/>
            <person name="Utturkar S.M."/>
            <person name="Klingeman D.M."/>
            <person name="Johnson C.M."/>
            <person name="Martin S.L."/>
            <person name="Land M.L."/>
            <person name="Lu T.Y."/>
            <person name="Schadt C.W."/>
            <person name="Doktycz M.J."/>
            <person name="Pelletier D.A."/>
        </authorList>
    </citation>
    <scope>NUCLEOTIDE SEQUENCE [LARGE SCALE GENOMIC DNA]</scope>
    <source>
        <strain evidence="2 3">CF314</strain>
    </source>
</reference>
<dbReference type="PATRIC" id="fig|1144316.3.peg.1337"/>
<gene>
    <name evidence="2" type="ORF">PMI13_01332</name>
</gene>
<evidence type="ECO:0000313" key="3">
    <source>
        <dbReference type="Proteomes" id="UP000007509"/>
    </source>
</evidence>
<accession>J2K180</accession>
<feature type="transmembrane region" description="Helical" evidence="1">
    <location>
        <begin position="45"/>
        <end position="65"/>
    </location>
</feature>
<dbReference type="Proteomes" id="UP000007509">
    <property type="component" value="Unassembled WGS sequence"/>
</dbReference>
<keyword evidence="1" id="KW-1133">Transmembrane helix</keyword>
<protein>
    <submittedName>
        <fullName evidence="2">Uncharacterized protein</fullName>
    </submittedName>
</protein>
<comment type="caution">
    <text evidence="2">The sequence shown here is derived from an EMBL/GenBank/DDBJ whole genome shotgun (WGS) entry which is preliminary data.</text>
</comment>
<evidence type="ECO:0000313" key="2">
    <source>
        <dbReference type="EMBL" id="EJL73905.1"/>
    </source>
</evidence>
<keyword evidence="1" id="KW-0472">Membrane</keyword>